<keyword evidence="7" id="KW-0732">Signal</keyword>
<evidence type="ECO:0000313" key="8">
    <source>
        <dbReference type="EMBL" id="KAK4665731.1"/>
    </source>
</evidence>
<feature type="region of interest" description="Disordered" evidence="5">
    <location>
        <begin position="323"/>
        <end position="349"/>
    </location>
</feature>
<feature type="compositionally biased region" description="Pro residues" evidence="5">
    <location>
        <begin position="388"/>
        <end position="402"/>
    </location>
</feature>
<dbReference type="InterPro" id="IPR051694">
    <property type="entry name" value="Immunoregulatory_rcpt-like"/>
</dbReference>
<dbReference type="Proteomes" id="UP001326199">
    <property type="component" value="Unassembled WGS sequence"/>
</dbReference>
<organism evidence="8 9">
    <name type="scientific">Podospora pseudopauciseta</name>
    <dbReference type="NCBI Taxonomy" id="2093780"/>
    <lineage>
        <taxon>Eukaryota</taxon>
        <taxon>Fungi</taxon>
        <taxon>Dikarya</taxon>
        <taxon>Ascomycota</taxon>
        <taxon>Pezizomycotina</taxon>
        <taxon>Sordariomycetes</taxon>
        <taxon>Sordariomycetidae</taxon>
        <taxon>Sordariales</taxon>
        <taxon>Podosporaceae</taxon>
        <taxon>Podospora</taxon>
    </lineage>
</organism>
<keyword evidence="9" id="KW-1185">Reference proteome</keyword>
<dbReference type="RefSeq" id="XP_062765697.1">
    <property type="nucleotide sequence ID" value="XM_062911990.1"/>
</dbReference>
<evidence type="ECO:0008006" key="10">
    <source>
        <dbReference type="Google" id="ProtNLM"/>
    </source>
</evidence>
<dbReference type="PANTHER" id="PTHR15549">
    <property type="entry name" value="PAIRED IMMUNOGLOBULIN-LIKE TYPE 2 RECEPTOR"/>
    <property type="match status" value="1"/>
</dbReference>
<keyword evidence="4 6" id="KW-0472">Membrane</keyword>
<evidence type="ECO:0000256" key="5">
    <source>
        <dbReference type="SAM" id="MobiDB-lite"/>
    </source>
</evidence>
<evidence type="ECO:0000256" key="2">
    <source>
        <dbReference type="ARBA" id="ARBA00022692"/>
    </source>
</evidence>
<feature type="region of interest" description="Disordered" evidence="5">
    <location>
        <begin position="240"/>
        <end position="262"/>
    </location>
</feature>
<feature type="region of interest" description="Disordered" evidence="5">
    <location>
        <begin position="30"/>
        <end position="141"/>
    </location>
</feature>
<evidence type="ECO:0000256" key="3">
    <source>
        <dbReference type="ARBA" id="ARBA00022989"/>
    </source>
</evidence>
<keyword evidence="3 6" id="KW-1133">Transmembrane helix</keyword>
<sequence length="471" mass="49921">MKTGRLLLSVTVGVIARVDVVATVVRGRTVDPAIPPSNLPHEPIHHLSPRQDQEPDPPRRTTIITARTTITTRLSSRTPSPSSTTEDDDTTKTDDTQTTTSAVETSTTLSATETTSSAASASSSATGPPLPPSEEGSGLSPGTAAGIAAGAVAAVTFIALIIFLLWRKKKGGIRGAVVTADYPDTMNMVDNTKPQQYPEPTLPGDLSSRNGSVTNDEPFFHKDEYAFAAAGARRQSSFSPSQVGVAVGGSPGGQGQGQYGGYQREGQQQYGVYLPPLPTQEQQKFAMVGSPGQEQQQQQQHIAFAQTSPGQPQQQFAYAPNQGYYQQQQQQQQYIPSSQGGDLDANGVPYRPVSAFTAYPSPGHPVLPVSPLTPHRQSLGMASQASPHYPPHPSQPSRPPQGPENVASPNLPNFMIPGGIKSRAMSFSASQPQYEGEARQEWAAPLPPVPAMPTAVALTSPPLSPLRRNPV</sequence>
<evidence type="ECO:0000256" key="7">
    <source>
        <dbReference type="SAM" id="SignalP"/>
    </source>
</evidence>
<feature type="compositionally biased region" description="Low complexity" evidence="5">
    <location>
        <begin position="323"/>
        <end position="334"/>
    </location>
</feature>
<evidence type="ECO:0000256" key="6">
    <source>
        <dbReference type="SAM" id="Phobius"/>
    </source>
</evidence>
<keyword evidence="2 6" id="KW-0812">Transmembrane</keyword>
<feature type="compositionally biased region" description="Gly residues" evidence="5">
    <location>
        <begin position="246"/>
        <end position="260"/>
    </location>
</feature>
<evidence type="ECO:0000256" key="1">
    <source>
        <dbReference type="ARBA" id="ARBA00004167"/>
    </source>
</evidence>
<name>A0ABR0HCC8_9PEZI</name>
<comment type="caution">
    <text evidence="8">The sequence shown here is derived from an EMBL/GenBank/DDBJ whole genome shotgun (WGS) entry which is preliminary data.</text>
</comment>
<feature type="compositionally biased region" description="Basic and acidic residues" evidence="5">
    <location>
        <begin position="42"/>
        <end position="59"/>
    </location>
</feature>
<gene>
    <name evidence="8" type="ORF">QC763_403519</name>
</gene>
<protein>
    <recommendedName>
        <fullName evidence="10">Mid2 domain-containing protein</fullName>
    </recommendedName>
</protein>
<proteinExistence type="predicted"/>
<feature type="chain" id="PRO_5045244477" description="Mid2 domain-containing protein" evidence="7">
    <location>
        <begin position="23"/>
        <end position="471"/>
    </location>
</feature>
<dbReference type="GeneID" id="87932333"/>
<evidence type="ECO:0000313" key="9">
    <source>
        <dbReference type="Proteomes" id="UP001326199"/>
    </source>
</evidence>
<evidence type="ECO:0000256" key="4">
    <source>
        <dbReference type="ARBA" id="ARBA00023136"/>
    </source>
</evidence>
<reference evidence="8 9" key="1">
    <citation type="journal article" date="2023" name="bioRxiv">
        <title>High-quality genome assemblies of four members of thePodospora anserinaspecies complex.</title>
        <authorList>
            <person name="Ament-Velasquez S.L."/>
            <person name="Vogan A.A."/>
            <person name="Wallerman O."/>
            <person name="Hartmann F."/>
            <person name="Gautier V."/>
            <person name="Silar P."/>
            <person name="Giraud T."/>
            <person name="Johannesson H."/>
        </authorList>
    </citation>
    <scope>NUCLEOTIDE SEQUENCE [LARGE SCALE GENOMIC DNA]</scope>
    <source>
        <strain evidence="8 9">CBS 411.78</strain>
    </source>
</reference>
<feature type="compositionally biased region" description="Low complexity" evidence="5">
    <location>
        <begin position="60"/>
        <end position="84"/>
    </location>
</feature>
<dbReference type="EMBL" id="JAFFHB010000005">
    <property type="protein sequence ID" value="KAK4665731.1"/>
    <property type="molecule type" value="Genomic_DNA"/>
</dbReference>
<comment type="subcellular location">
    <subcellularLocation>
        <location evidence="1">Membrane</location>
        <topology evidence="1">Single-pass membrane protein</topology>
    </subcellularLocation>
</comment>
<feature type="signal peptide" evidence="7">
    <location>
        <begin position="1"/>
        <end position="22"/>
    </location>
</feature>
<accession>A0ABR0HCC8</accession>
<feature type="compositionally biased region" description="Low complexity" evidence="5">
    <location>
        <begin position="96"/>
        <end position="141"/>
    </location>
</feature>
<feature type="region of interest" description="Disordered" evidence="5">
    <location>
        <begin position="367"/>
        <end position="419"/>
    </location>
</feature>
<feature type="region of interest" description="Disordered" evidence="5">
    <location>
        <begin position="192"/>
        <end position="217"/>
    </location>
</feature>
<feature type="transmembrane region" description="Helical" evidence="6">
    <location>
        <begin position="144"/>
        <end position="166"/>
    </location>
</feature>